<gene>
    <name evidence="1" type="ORF">AAE02nite_11930</name>
</gene>
<protein>
    <submittedName>
        <fullName evidence="1">Esterase</fullName>
    </submittedName>
</protein>
<dbReference type="InterPro" id="IPR000801">
    <property type="entry name" value="Esterase-like"/>
</dbReference>
<proteinExistence type="predicted"/>
<reference evidence="1 2" key="1">
    <citation type="submission" date="2019-07" db="EMBL/GenBank/DDBJ databases">
        <title>Whole genome shotgun sequence of Adhaeribacter aerolatus NBRC 106133.</title>
        <authorList>
            <person name="Hosoyama A."/>
            <person name="Uohara A."/>
            <person name="Ohji S."/>
            <person name="Ichikawa N."/>
        </authorList>
    </citation>
    <scope>NUCLEOTIDE SEQUENCE [LARGE SCALE GENOMIC DNA]</scope>
    <source>
        <strain evidence="1 2">NBRC 106133</strain>
    </source>
</reference>
<comment type="caution">
    <text evidence="1">The sequence shown here is derived from an EMBL/GenBank/DDBJ whole genome shotgun (WGS) entry which is preliminary data.</text>
</comment>
<dbReference type="InterPro" id="IPR029058">
    <property type="entry name" value="AB_hydrolase_fold"/>
</dbReference>
<dbReference type="SUPFAM" id="SSF53474">
    <property type="entry name" value="alpha/beta-Hydrolases"/>
    <property type="match status" value="1"/>
</dbReference>
<dbReference type="OrthoDB" id="9784036at2"/>
<dbReference type="Pfam" id="PF00756">
    <property type="entry name" value="Esterase"/>
    <property type="match status" value="1"/>
</dbReference>
<dbReference type="Proteomes" id="UP000321532">
    <property type="component" value="Unassembled WGS sequence"/>
</dbReference>
<sequence length="359" mass="40204">MKIFLRSFKLLLLVAFIISFIALPGLSQNNSSQKGKVERIKVHGKGLENNLAGDSPDREVSVYLPPSYTASPKRRYPVVYLLHGFTDNDAKLYGFEKHWMNLPEVLDKAFVTAKKPEIIFVTPNAFTRFQGSMYSSSVNTGNWEDYIAKELVSYIDKNYRTIPRAASRGLAGHSMGGYGALRIGQKYPEVFSSLYLLSPCCLEPTSNVPQDAAAQARLQAIRTQTDLDKADFFTKATFASAAAWSPNPLKPPFYIDLPLENGQVQPLVLAKWTANRPLATIDQQIFNIRKLSALAFDAGSQDRSIAASIKELDKVLTSYNIKHFYEEYDGDHINRVAERISNNLLDFFGKNLASEQSKK</sequence>
<name>A0A512AUY4_9BACT</name>
<dbReference type="EMBL" id="BJYS01000006">
    <property type="protein sequence ID" value="GEO03529.1"/>
    <property type="molecule type" value="Genomic_DNA"/>
</dbReference>
<dbReference type="RefSeq" id="WP_146895966.1">
    <property type="nucleotide sequence ID" value="NZ_BJYS01000006.1"/>
</dbReference>
<dbReference type="AlphaFoldDB" id="A0A512AUY4"/>
<accession>A0A512AUY4</accession>
<organism evidence="1 2">
    <name type="scientific">Adhaeribacter aerolatus</name>
    <dbReference type="NCBI Taxonomy" id="670289"/>
    <lineage>
        <taxon>Bacteria</taxon>
        <taxon>Pseudomonadati</taxon>
        <taxon>Bacteroidota</taxon>
        <taxon>Cytophagia</taxon>
        <taxon>Cytophagales</taxon>
        <taxon>Hymenobacteraceae</taxon>
        <taxon>Adhaeribacter</taxon>
    </lineage>
</organism>
<dbReference type="InterPro" id="IPR050583">
    <property type="entry name" value="Mycobacterial_A85_antigen"/>
</dbReference>
<dbReference type="Gene3D" id="3.40.50.1820">
    <property type="entry name" value="alpha/beta hydrolase"/>
    <property type="match status" value="1"/>
</dbReference>
<keyword evidence="2" id="KW-1185">Reference proteome</keyword>
<dbReference type="PANTHER" id="PTHR48098:SF1">
    <property type="entry name" value="DIACYLGLYCEROL ACYLTRANSFERASE_MYCOLYLTRANSFERASE AG85A"/>
    <property type="match status" value="1"/>
</dbReference>
<dbReference type="PANTHER" id="PTHR48098">
    <property type="entry name" value="ENTEROCHELIN ESTERASE-RELATED"/>
    <property type="match status" value="1"/>
</dbReference>
<evidence type="ECO:0000313" key="1">
    <source>
        <dbReference type="EMBL" id="GEO03529.1"/>
    </source>
</evidence>
<evidence type="ECO:0000313" key="2">
    <source>
        <dbReference type="Proteomes" id="UP000321532"/>
    </source>
</evidence>